<accession>A0ABU8M646</accession>
<name>A0ABU8M646_9PSEU</name>
<protein>
    <submittedName>
        <fullName evidence="3">Uma2 family endonuclease</fullName>
    </submittedName>
</protein>
<dbReference type="CDD" id="cd06260">
    <property type="entry name" value="DUF820-like"/>
    <property type="match status" value="1"/>
</dbReference>
<keyword evidence="4" id="KW-1185">Reference proteome</keyword>
<feature type="compositionally biased region" description="Basic residues" evidence="1">
    <location>
        <begin position="12"/>
        <end position="23"/>
    </location>
</feature>
<dbReference type="Proteomes" id="UP001369736">
    <property type="component" value="Unassembled WGS sequence"/>
</dbReference>
<dbReference type="RefSeq" id="WP_337704164.1">
    <property type="nucleotide sequence ID" value="NZ_JBBEGM010000006.1"/>
</dbReference>
<feature type="domain" description="Putative restriction endonuclease" evidence="2">
    <location>
        <begin position="39"/>
        <end position="110"/>
    </location>
</feature>
<dbReference type="Gene3D" id="3.90.1570.10">
    <property type="entry name" value="tt1808, chain A"/>
    <property type="match status" value="1"/>
</dbReference>
<keyword evidence="3" id="KW-0255">Endonuclease</keyword>
<evidence type="ECO:0000313" key="3">
    <source>
        <dbReference type="EMBL" id="MEJ2862795.1"/>
    </source>
</evidence>
<dbReference type="EMBL" id="JBBEGM010000006">
    <property type="protein sequence ID" value="MEJ2862795.1"/>
    <property type="molecule type" value="Genomic_DNA"/>
</dbReference>
<dbReference type="InterPro" id="IPR011335">
    <property type="entry name" value="Restrct_endonuc-II-like"/>
</dbReference>
<dbReference type="InterPro" id="IPR012296">
    <property type="entry name" value="Nuclease_put_TT1808"/>
</dbReference>
<dbReference type="GO" id="GO:0004519">
    <property type="term" value="F:endonuclease activity"/>
    <property type="evidence" value="ECO:0007669"/>
    <property type="project" value="UniProtKB-KW"/>
</dbReference>
<keyword evidence="3" id="KW-0540">Nuclease</keyword>
<dbReference type="Pfam" id="PF05685">
    <property type="entry name" value="Uma2"/>
    <property type="match status" value="1"/>
</dbReference>
<keyword evidence="3" id="KW-0378">Hydrolase</keyword>
<comment type="caution">
    <text evidence="3">The sequence shown here is derived from an EMBL/GenBank/DDBJ whole genome shotgun (WGS) entry which is preliminary data.</text>
</comment>
<evidence type="ECO:0000256" key="1">
    <source>
        <dbReference type="SAM" id="MobiDB-lite"/>
    </source>
</evidence>
<sequence>MRSPTGRPAARVPRRDRRCRRAGARCGGDASGGADDRPDLDPGDVIAVAEVVSPGSRRLDRVVELAEYAEAGVPRYVIVDLGTPVTLTTFVLDGDRYRQEAEHTGRAVVDLGAPVTLDLDARTR</sequence>
<organism evidence="3 4">
    <name type="scientific">Actinomycetospora flava</name>
    <dbReference type="NCBI Taxonomy" id="3129232"/>
    <lineage>
        <taxon>Bacteria</taxon>
        <taxon>Bacillati</taxon>
        <taxon>Actinomycetota</taxon>
        <taxon>Actinomycetes</taxon>
        <taxon>Pseudonocardiales</taxon>
        <taxon>Pseudonocardiaceae</taxon>
        <taxon>Actinomycetospora</taxon>
    </lineage>
</organism>
<feature type="compositionally biased region" description="Low complexity" evidence="1">
    <location>
        <begin position="1"/>
        <end position="11"/>
    </location>
</feature>
<gene>
    <name evidence="3" type="ORF">WCD58_16605</name>
</gene>
<proteinExistence type="predicted"/>
<dbReference type="InterPro" id="IPR008538">
    <property type="entry name" value="Uma2"/>
</dbReference>
<evidence type="ECO:0000259" key="2">
    <source>
        <dbReference type="Pfam" id="PF05685"/>
    </source>
</evidence>
<feature type="region of interest" description="Disordered" evidence="1">
    <location>
        <begin position="1"/>
        <end position="41"/>
    </location>
</feature>
<dbReference type="SUPFAM" id="SSF52980">
    <property type="entry name" value="Restriction endonuclease-like"/>
    <property type="match status" value="1"/>
</dbReference>
<evidence type="ECO:0000313" key="4">
    <source>
        <dbReference type="Proteomes" id="UP001369736"/>
    </source>
</evidence>
<reference evidence="3 4" key="1">
    <citation type="submission" date="2024-03" db="EMBL/GenBank/DDBJ databases">
        <title>Actinomycetospora sp. OC33-EN07, a novel actinomycete isolated from wild orchid (Aerides multiflora).</title>
        <authorList>
            <person name="Suriyachadkun C."/>
        </authorList>
    </citation>
    <scope>NUCLEOTIDE SEQUENCE [LARGE SCALE GENOMIC DNA]</scope>
    <source>
        <strain evidence="3 4">OC33-EN07</strain>
    </source>
</reference>